<dbReference type="KEGG" id="vg:16797425"/>
<protein>
    <submittedName>
        <fullName evidence="1">Uncharacterized protein</fullName>
    </submittedName>
</protein>
<dbReference type="GeneID" id="16797425"/>
<gene>
    <name evidence="1" type="ORF">Phi14:2_gp016</name>
</gene>
<name>R9ZZY4_9CAUD</name>
<sequence>MSLEKLKLRSLRIWRKKKSLRETRNKEVKIIKRSPVQLEPKVQTMFKIISFGFAYSKTKSGCDRVLDGNGKYTRTDNGSVPFPLSTLLQQLYDPLHGYYIKRVMQLPSGIVYEVGDHVLSSKCFIPLRIDSFELLSEDSPYIFFRSGKFRFPLWSVTGEPDKTEDTSTVMSEDVRKAITPKVEVKPEVKPKVEQVINLNTDVLLRKNYPKCMYRVIIKDGYYRLENIAYATLYKHKAKVLNIKDTSISIETLNKITSRGMTEPKDFKVVSMVDIYNNCIDL</sequence>
<reference evidence="1 2" key="1">
    <citation type="journal article" date="2013" name="Proc. Natl. Acad. Sci. U.S.A.">
        <title>Twelve previously unknown phage genera are ubiquitous in global oceans.</title>
        <authorList>
            <person name="Holmfeldt K."/>
            <person name="Solonenko N."/>
            <person name="Shah M."/>
            <person name="Corrier K."/>
            <person name="Riemann L."/>
            <person name="Verberkmoes N.C."/>
            <person name="Sullivan M.B."/>
        </authorList>
    </citation>
    <scope>NUCLEOTIDE SEQUENCE [LARGE SCALE GENOMIC DNA]</scope>
    <source>
        <strain evidence="1">Phi14:2</strain>
    </source>
</reference>
<evidence type="ECO:0000313" key="2">
    <source>
        <dbReference type="Proteomes" id="UP000014725"/>
    </source>
</evidence>
<accession>R9ZZY4</accession>
<proteinExistence type="predicted"/>
<reference evidence="2" key="2">
    <citation type="submission" date="2013-03" db="EMBL/GenBank/DDBJ databases">
        <title>The Cellulophaga phages: a novel, diverse, and globally ubiquitous model system.</title>
        <authorList>
            <person name="Holmfeldt K."/>
            <person name="Solonenko N."/>
            <person name="Shah M."/>
            <person name="Corrier K."/>
            <person name="Riemann L."/>
            <person name="VerBerkmoes N.C."/>
            <person name="Sullivan M.B."/>
        </authorList>
    </citation>
    <scope>NUCLEOTIDE SEQUENCE [LARGE SCALE GENOMIC DNA]</scope>
</reference>
<dbReference type="Proteomes" id="UP000014725">
    <property type="component" value="Segment"/>
</dbReference>
<organism evidence="1 2">
    <name type="scientific">Cellulophaga phage phi14:2</name>
    <dbReference type="NCBI Taxonomy" id="1327990"/>
    <lineage>
        <taxon>Viruses</taxon>
        <taxon>Duplodnaviria</taxon>
        <taxon>Heunggongvirae</taxon>
        <taxon>Uroviricota</taxon>
        <taxon>Caudoviricetes</taxon>
        <taxon>Crassvirales</taxon>
        <taxon>Steigviridae</taxon>
        <taxon>Asinivirinae</taxon>
        <taxon>Akihdevirus</taxon>
        <taxon>Akihdevirus balticus</taxon>
    </lineage>
</organism>
<keyword evidence="2" id="KW-1185">Reference proteome</keyword>
<dbReference type="EMBL" id="KC821624">
    <property type="protein sequence ID" value="AGO48894.1"/>
    <property type="molecule type" value="Genomic_DNA"/>
</dbReference>
<evidence type="ECO:0000313" key="1">
    <source>
        <dbReference type="EMBL" id="AGO48894.1"/>
    </source>
</evidence>